<dbReference type="InterPro" id="IPR018022">
    <property type="entry name" value="IPT"/>
</dbReference>
<dbReference type="PANTHER" id="PTHR11088">
    <property type="entry name" value="TRNA DIMETHYLALLYLTRANSFERASE"/>
    <property type="match status" value="1"/>
</dbReference>
<comment type="cofactor">
    <cofactor evidence="1 10">
        <name>Mg(2+)</name>
        <dbReference type="ChEBI" id="CHEBI:18420"/>
    </cofactor>
</comment>
<dbReference type="InterPro" id="IPR039657">
    <property type="entry name" value="Dimethylallyltransferase"/>
</dbReference>
<dbReference type="EC" id="2.5.1.75" evidence="10"/>
<evidence type="ECO:0000256" key="1">
    <source>
        <dbReference type="ARBA" id="ARBA00001946"/>
    </source>
</evidence>
<protein>
    <recommendedName>
        <fullName evidence="10">tRNA dimethylallyltransferase</fullName>
        <ecNumber evidence="10">2.5.1.75</ecNumber>
    </recommendedName>
    <alternativeName>
        <fullName evidence="10">Dimethylallyl diphosphate:tRNA dimethylallyltransferase</fullName>
        <shortName evidence="10">DMAPP:tRNA dimethylallyltransferase</shortName>
        <shortName evidence="10">DMATase</shortName>
    </alternativeName>
    <alternativeName>
        <fullName evidence="10">Isopentenyl-diphosphate:tRNA isopentenyltransferase</fullName>
        <shortName evidence="10">IPP transferase</shortName>
        <shortName evidence="10">IPPT</shortName>
        <shortName evidence="10">IPTase</shortName>
    </alternativeName>
</protein>
<dbReference type="Gene3D" id="3.40.50.300">
    <property type="entry name" value="P-loop containing nucleotide triphosphate hydrolases"/>
    <property type="match status" value="1"/>
</dbReference>
<dbReference type="Gene3D" id="1.10.20.140">
    <property type="match status" value="1"/>
</dbReference>
<dbReference type="PATRIC" id="fig|1618648.3.peg.1060"/>
<feature type="site" description="Interaction with substrate tRNA" evidence="10">
    <location>
        <position position="96"/>
    </location>
</feature>
<keyword evidence="4 10" id="KW-0808">Transferase</keyword>
<dbReference type="NCBIfam" id="TIGR00174">
    <property type="entry name" value="miaA"/>
    <property type="match status" value="1"/>
</dbReference>
<dbReference type="Pfam" id="PF01715">
    <property type="entry name" value="IPPT"/>
    <property type="match status" value="1"/>
</dbReference>
<keyword evidence="6 10" id="KW-0547">Nucleotide-binding</keyword>
<evidence type="ECO:0000256" key="12">
    <source>
        <dbReference type="RuleBase" id="RU003784"/>
    </source>
</evidence>
<proteinExistence type="inferred from homology"/>
<feature type="site" description="Interaction with substrate tRNA" evidence="10">
    <location>
        <position position="119"/>
    </location>
</feature>
<evidence type="ECO:0000256" key="13">
    <source>
        <dbReference type="RuleBase" id="RU003785"/>
    </source>
</evidence>
<evidence type="ECO:0000313" key="14">
    <source>
        <dbReference type="EMBL" id="KKT61063.1"/>
    </source>
</evidence>
<reference evidence="14 15" key="1">
    <citation type="journal article" date="2015" name="Nature">
        <title>rRNA introns, odd ribosomes, and small enigmatic genomes across a large radiation of phyla.</title>
        <authorList>
            <person name="Brown C.T."/>
            <person name="Hug L.A."/>
            <person name="Thomas B.C."/>
            <person name="Sharon I."/>
            <person name="Castelle C.J."/>
            <person name="Singh A."/>
            <person name="Wilkins M.J."/>
            <person name="Williams K.H."/>
            <person name="Banfield J.F."/>
        </authorList>
    </citation>
    <scope>NUCLEOTIDE SEQUENCE [LARGE SCALE GENOMIC DNA]</scope>
</reference>
<gene>
    <name evidence="10" type="primary">miaA</name>
    <name evidence="14" type="ORF">UW55_C0039G0010</name>
</gene>
<dbReference type="AlphaFoldDB" id="A0A0G1IQ25"/>
<evidence type="ECO:0000256" key="11">
    <source>
        <dbReference type="RuleBase" id="RU003783"/>
    </source>
</evidence>
<dbReference type="EMBL" id="LCIT01000039">
    <property type="protein sequence ID" value="KKT61063.1"/>
    <property type="molecule type" value="Genomic_DNA"/>
</dbReference>
<comment type="function">
    <text evidence="2 10 12">Catalyzes the transfer of a dimethylallyl group onto the adenine at position 37 in tRNAs that read codons beginning with uridine, leading to the formation of N6-(dimethylallyl)adenosine (i(6)A).</text>
</comment>
<dbReference type="Proteomes" id="UP000033945">
    <property type="component" value="Unassembled WGS sequence"/>
</dbReference>
<comment type="caution">
    <text evidence="14">The sequence shown here is derived from an EMBL/GenBank/DDBJ whole genome shotgun (WGS) entry which is preliminary data.</text>
</comment>
<evidence type="ECO:0000256" key="2">
    <source>
        <dbReference type="ARBA" id="ARBA00003213"/>
    </source>
</evidence>
<sequence length="275" mass="31887">MRNKPKLIVVLGPTASGKSKYAVKLARKIGGKIISADSRQIYRGLDIGTAKIKGQLCTDIADPKTAFSVTEWKKCADDAITAISRGGKAPILVGGSAFYIRAVAEGILIPAVSPNPKLRKKFERKSLESLLKLLEKRDKRRAKTIDRKNKRRVIRALEIIEAIGKVPKLAKIQKYRVKFIGIKRLPEDLKKRIERRTREMLRKGLIREVKKLRRACISWKRFMELGFEYKYPALYIQRKISRGEMIDKINKETIAYTRRQMLWWKRDRKIKWIMP</sequence>
<dbReference type="GO" id="GO:0052381">
    <property type="term" value="F:tRNA dimethylallyltransferase activity"/>
    <property type="evidence" value="ECO:0007669"/>
    <property type="project" value="UniProtKB-UniRule"/>
</dbReference>
<dbReference type="SUPFAM" id="SSF52540">
    <property type="entry name" value="P-loop containing nucleoside triphosphate hydrolases"/>
    <property type="match status" value="1"/>
</dbReference>
<feature type="binding site" evidence="10">
    <location>
        <begin position="12"/>
        <end position="19"/>
    </location>
    <ligand>
        <name>ATP</name>
        <dbReference type="ChEBI" id="CHEBI:30616"/>
    </ligand>
</feature>
<evidence type="ECO:0000256" key="4">
    <source>
        <dbReference type="ARBA" id="ARBA00022679"/>
    </source>
</evidence>
<evidence type="ECO:0000256" key="5">
    <source>
        <dbReference type="ARBA" id="ARBA00022694"/>
    </source>
</evidence>
<comment type="catalytic activity">
    <reaction evidence="9 10 11">
        <text>adenosine(37) in tRNA + dimethylallyl diphosphate = N(6)-dimethylallyladenosine(37) in tRNA + diphosphate</text>
        <dbReference type="Rhea" id="RHEA:26482"/>
        <dbReference type="Rhea" id="RHEA-COMP:10162"/>
        <dbReference type="Rhea" id="RHEA-COMP:10375"/>
        <dbReference type="ChEBI" id="CHEBI:33019"/>
        <dbReference type="ChEBI" id="CHEBI:57623"/>
        <dbReference type="ChEBI" id="CHEBI:74411"/>
        <dbReference type="ChEBI" id="CHEBI:74415"/>
        <dbReference type="EC" id="2.5.1.75"/>
    </reaction>
</comment>
<evidence type="ECO:0000313" key="15">
    <source>
        <dbReference type="Proteomes" id="UP000033945"/>
    </source>
</evidence>
<dbReference type="GO" id="GO:0005524">
    <property type="term" value="F:ATP binding"/>
    <property type="evidence" value="ECO:0007669"/>
    <property type="project" value="UniProtKB-UniRule"/>
</dbReference>
<comment type="similarity">
    <text evidence="3 10 13">Belongs to the IPP transferase family.</text>
</comment>
<comment type="caution">
    <text evidence="10">Lacks conserved residue(s) required for the propagation of feature annotation.</text>
</comment>
<keyword evidence="8 10" id="KW-0460">Magnesium</keyword>
<evidence type="ECO:0000256" key="7">
    <source>
        <dbReference type="ARBA" id="ARBA00022840"/>
    </source>
</evidence>
<evidence type="ECO:0000256" key="3">
    <source>
        <dbReference type="ARBA" id="ARBA00005842"/>
    </source>
</evidence>
<comment type="subunit">
    <text evidence="10">Monomer.</text>
</comment>
<feature type="binding site" evidence="10">
    <location>
        <begin position="14"/>
        <end position="19"/>
    </location>
    <ligand>
        <name>substrate</name>
    </ligand>
</feature>
<name>A0A0G1IQ25_9BACT</name>
<organism evidence="14 15">
    <name type="scientific">Candidatus Giovannonibacteria bacterium GW2011_GWA2_44_26</name>
    <dbReference type="NCBI Taxonomy" id="1618648"/>
    <lineage>
        <taxon>Bacteria</taxon>
        <taxon>Candidatus Giovannoniibacteriota</taxon>
    </lineage>
</organism>
<evidence type="ECO:0000256" key="8">
    <source>
        <dbReference type="ARBA" id="ARBA00022842"/>
    </source>
</evidence>
<keyword evidence="5 10" id="KW-0819">tRNA processing</keyword>
<evidence type="ECO:0000256" key="6">
    <source>
        <dbReference type="ARBA" id="ARBA00022741"/>
    </source>
</evidence>
<keyword evidence="7 10" id="KW-0067">ATP-binding</keyword>
<dbReference type="GO" id="GO:0006400">
    <property type="term" value="P:tRNA modification"/>
    <property type="evidence" value="ECO:0007669"/>
    <property type="project" value="TreeGrafter"/>
</dbReference>
<dbReference type="InterPro" id="IPR027417">
    <property type="entry name" value="P-loop_NTPase"/>
</dbReference>
<evidence type="ECO:0000256" key="10">
    <source>
        <dbReference type="HAMAP-Rule" id="MF_00185"/>
    </source>
</evidence>
<dbReference type="PANTHER" id="PTHR11088:SF60">
    <property type="entry name" value="TRNA DIMETHYLALLYLTRANSFERASE"/>
    <property type="match status" value="1"/>
</dbReference>
<evidence type="ECO:0000256" key="9">
    <source>
        <dbReference type="ARBA" id="ARBA00049563"/>
    </source>
</evidence>
<dbReference type="HAMAP" id="MF_00185">
    <property type="entry name" value="IPP_trans"/>
    <property type="match status" value="1"/>
</dbReference>
<feature type="region of interest" description="Interaction with substrate tRNA" evidence="10">
    <location>
        <begin position="37"/>
        <end position="40"/>
    </location>
</feature>
<accession>A0A0G1IQ25</accession>